<keyword evidence="5" id="KW-0539">Nucleus</keyword>
<dbReference type="Pfam" id="PF08600">
    <property type="entry name" value="NuBaID_C"/>
    <property type="match status" value="1"/>
</dbReference>
<gene>
    <name evidence="9" type="ORF">LTR24_009745</name>
</gene>
<dbReference type="InterPro" id="IPR012935">
    <property type="entry name" value="NuBaID_N"/>
</dbReference>
<comment type="subcellular location">
    <subcellularLocation>
        <location evidence="1">Nucleus</location>
    </subcellularLocation>
</comment>
<feature type="domain" description="NuBaID C-terminal" evidence="8">
    <location>
        <begin position="247"/>
        <end position="337"/>
    </location>
</feature>
<dbReference type="InterPro" id="IPR013909">
    <property type="entry name" value="NuBaID_C"/>
</dbReference>
<accession>A0ABR0JWG4</accession>
<evidence type="ECO:0000256" key="2">
    <source>
        <dbReference type="ARBA" id="ARBA00022723"/>
    </source>
</evidence>
<dbReference type="Proteomes" id="UP001345013">
    <property type="component" value="Unassembled WGS sequence"/>
</dbReference>
<evidence type="ECO:0000313" key="9">
    <source>
        <dbReference type="EMBL" id="KAK5075929.1"/>
    </source>
</evidence>
<dbReference type="PANTHER" id="PTHR15835:SF6">
    <property type="entry name" value="ZINC FINGER C3HC-TYPE PROTEIN 1"/>
    <property type="match status" value="1"/>
</dbReference>
<reference evidence="9 10" key="1">
    <citation type="submission" date="2023-08" db="EMBL/GenBank/DDBJ databases">
        <title>Black Yeasts Isolated from many extreme environments.</title>
        <authorList>
            <person name="Coleine C."/>
            <person name="Stajich J.E."/>
            <person name="Selbmann L."/>
        </authorList>
    </citation>
    <scope>NUCLEOTIDE SEQUENCE [LARGE SCALE GENOMIC DNA]</scope>
    <source>
        <strain evidence="9 10">CCFEE 5885</strain>
    </source>
</reference>
<proteinExistence type="predicted"/>
<dbReference type="PANTHER" id="PTHR15835">
    <property type="entry name" value="NUCLEAR-INTERACTING PARTNER OF ALK"/>
    <property type="match status" value="1"/>
</dbReference>
<feature type="domain" description="C3HC-type" evidence="7">
    <location>
        <begin position="82"/>
        <end position="217"/>
    </location>
</feature>
<sequence length="401" mass="45591">MSYAIETKKRKFDRILESLTEPPSPQTRQQSESRASLDSRTNASTTKKTLREELIEASKKRRVSPTLSKSTSHKSLRGHYLPSSRAAFLERLETFRHITKWHVPSTIPINAAEWAKRGWVCADVDTVSCGSCSGRVTIDLDIHSRKEEAKENEDAAQENEVPNKAMYEDHEEGDDVAVEVYDALIKRIEGLLNMSGAISSVRSRFKSMVETIEEVPTVSDLPAYEDLSAPVARDLEALSFTPSNMDALKLAVCGWQYKEADVVECKHCFRSLGLWLYRGATPTVEHLDAVDSHLEYCPWRSPEAQDTELMMPDIDRSSGKKLKLPGWALVYHAIKKHNFKKGGADRSSLSITQVDGVDIERERLSPEQRDKKMRDLMRRIKEIKKPFNVKSLLRRKDRSDD</sequence>
<keyword evidence="2" id="KW-0479">Metal-binding</keyword>
<dbReference type="EMBL" id="JAVRRG010000233">
    <property type="protein sequence ID" value="KAK5075929.1"/>
    <property type="molecule type" value="Genomic_DNA"/>
</dbReference>
<feature type="region of interest" description="Disordered" evidence="6">
    <location>
        <begin position="14"/>
        <end position="77"/>
    </location>
</feature>
<keyword evidence="4" id="KW-0862">Zinc</keyword>
<evidence type="ECO:0000259" key="7">
    <source>
        <dbReference type="Pfam" id="PF07967"/>
    </source>
</evidence>
<evidence type="ECO:0000256" key="3">
    <source>
        <dbReference type="ARBA" id="ARBA00022771"/>
    </source>
</evidence>
<evidence type="ECO:0000256" key="5">
    <source>
        <dbReference type="ARBA" id="ARBA00023242"/>
    </source>
</evidence>
<dbReference type="Pfam" id="PF07967">
    <property type="entry name" value="zf-C3HC"/>
    <property type="match status" value="1"/>
</dbReference>
<comment type="caution">
    <text evidence="9">The sequence shown here is derived from an EMBL/GenBank/DDBJ whole genome shotgun (WGS) entry which is preliminary data.</text>
</comment>
<feature type="compositionally biased region" description="Basic and acidic residues" evidence="6">
    <location>
        <begin position="49"/>
        <end position="58"/>
    </location>
</feature>
<organism evidence="9 10">
    <name type="scientific">Lithohypha guttulata</name>
    <dbReference type="NCBI Taxonomy" id="1690604"/>
    <lineage>
        <taxon>Eukaryota</taxon>
        <taxon>Fungi</taxon>
        <taxon>Dikarya</taxon>
        <taxon>Ascomycota</taxon>
        <taxon>Pezizomycotina</taxon>
        <taxon>Eurotiomycetes</taxon>
        <taxon>Chaetothyriomycetidae</taxon>
        <taxon>Chaetothyriales</taxon>
        <taxon>Trichomeriaceae</taxon>
        <taxon>Lithohypha</taxon>
    </lineage>
</organism>
<evidence type="ECO:0000256" key="6">
    <source>
        <dbReference type="SAM" id="MobiDB-lite"/>
    </source>
</evidence>
<name>A0ABR0JWG4_9EURO</name>
<evidence type="ECO:0000313" key="10">
    <source>
        <dbReference type="Proteomes" id="UP001345013"/>
    </source>
</evidence>
<evidence type="ECO:0000256" key="1">
    <source>
        <dbReference type="ARBA" id="ARBA00004123"/>
    </source>
</evidence>
<keyword evidence="10" id="KW-1185">Reference proteome</keyword>
<evidence type="ECO:0000259" key="8">
    <source>
        <dbReference type="Pfam" id="PF08600"/>
    </source>
</evidence>
<protein>
    <submittedName>
        <fullName evidence="9">Uncharacterized protein</fullName>
    </submittedName>
</protein>
<feature type="compositionally biased region" description="Polar residues" evidence="6">
    <location>
        <begin position="26"/>
        <end position="47"/>
    </location>
</feature>
<keyword evidence="3" id="KW-0863">Zinc-finger</keyword>
<evidence type="ECO:0000256" key="4">
    <source>
        <dbReference type="ARBA" id="ARBA00022833"/>
    </source>
</evidence>